<evidence type="ECO:0000256" key="4">
    <source>
        <dbReference type="ARBA" id="ARBA00022692"/>
    </source>
</evidence>
<evidence type="ECO:0000256" key="8">
    <source>
        <dbReference type="SAM" id="Phobius"/>
    </source>
</evidence>
<dbReference type="Proteomes" id="UP000431304">
    <property type="component" value="Unassembled WGS sequence"/>
</dbReference>
<dbReference type="Pfam" id="PF03062">
    <property type="entry name" value="MBOAT"/>
    <property type="match status" value="2"/>
</dbReference>
<proteinExistence type="inferred from homology"/>
<dbReference type="EMBL" id="CYYA01000002">
    <property type="protein sequence ID" value="CUM75269.1"/>
    <property type="molecule type" value="Genomic_DNA"/>
</dbReference>
<feature type="transmembrane region" description="Helical" evidence="8">
    <location>
        <begin position="124"/>
        <end position="146"/>
    </location>
</feature>
<dbReference type="InterPro" id="IPR028362">
    <property type="entry name" value="AlgI"/>
</dbReference>
<dbReference type="InterPro" id="IPR051085">
    <property type="entry name" value="MB_O-acyltransferase"/>
</dbReference>
<dbReference type="InterPro" id="IPR024194">
    <property type="entry name" value="Ac/AlaTfrase_AlgI/DltB"/>
</dbReference>
<evidence type="ECO:0000256" key="7">
    <source>
        <dbReference type="PIRNR" id="PIRNR016636"/>
    </source>
</evidence>
<organism evidence="9 11">
    <name type="scientific">Eubacterium ramulus</name>
    <dbReference type="NCBI Taxonomy" id="39490"/>
    <lineage>
        <taxon>Bacteria</taxon>
        <taxon>Bacillati</taxon>
        <taxon>Bacillota</taxon>
        <taxon>Clostridia</taxon>
        <taxon>Eubacteriales</taxon>
        <taxon>Eubacteriaceae</taxon>
        <taxon>Eubacterium</taxon>
    </lineage>
</organism>
<dbReference type="EMBL" id="WKRA01000007">
    <property type="protein sequence ID" value="MSD15645.1"/>
    <property type="molecule type" value="Genomic_DNA"/>
</dbReference>
<sequence>MNLFSAAFIIFIIALLVLYYTIFRKKQWVCLLLFSIAFYAYSGISNLIFMAVTGVSVFMGGIWLMRFSDQYHKIRKDKSIDRARRKEIKAAFDKKRRMILWTIIVINFGMLAVLKYLHPFFEGFLIPLGISFYMFISIGYLVDIYFEKYEAEKNPFRFLLFVSFFPQLIQGPINRYDQMKEQLYGRHTLDWYRCKRALILILFGLLKKYTIANLLVHEIANILDAPTEKTPGSAIVFAILLYSAQQYADFSGGIDIVMGVAELFGIKMMPNFRQPYFSVSLGDFWRRWHISLGAWMRDYVFYPFALTSPMQKFGKWAKKHLNVHFGRVLPASIANILVFFLVGIWHGSQWHFIFWGLYNGIVIAVSDICAPLFAKITERLHINVKSKAFYLFRIIRTFIIVNIGWYFDRIYDIRDCFLCMKNTIFNFQMSQLDEFLGPILKIMPTKAYVIVTVALCIVFADSVIKERGKDAITLLDNRPLVLRWLLYFGMIFMILESFNFAVDAGGFMYANY</sequence>
<feature type="transmembrane region" description="Helical" evidence="8">
    <location>
        <begin position="6"/>
        <end position="23"/>
    </location>
</feature>
<evidence type="ECO:0000256" key="2">
    <source>
        <dbReference type="ARBA" id="ARBA00010323"/>
    </source>
</evidence>
<comment type="subcellular location">
    <subcellularLocation>
        <location evidence="1">Cell membrane</location>
        <topology evidence="1">Multi-pass membrane protein</topology>
    </subcellularLocation>
</comment>
<dbReference type="OrthoDB" id="9805788at2"/>
<feature type="transmembrane region" description="Helical" evidence="8">
    <location>
        <begin position="328"/>
        <end position="346"/>
    </location>
</feature>
<evidence type="ECO:0000313" key="9">
    <source>
        <dbReference type="EMBL" id="CUM75269.1"/>
    </source>
</evidence>
<reference evidence="9 11" key="1">
    <citation type="submission" date="2015-09" db="EMBL/GenBank/DDBJ databases">
        <authorList>
            <consortium name="Pathogen Informatics"/>
        </authorList>
    </citation>
    <scope>NUCLEOTIDE SEQUENCE [LARGE SCALE GENOMIC DNA]</scope>
    <source>
        <strain evidence="9 11">2789STDY5608891</strain>
    </source>
</reference>
<dbReference type="PANTHER" id="PTHR13285:SF18">
    <property type="entry name" value="PROTEIN-CYSTEINE N-PALMITOYLTRANSFERASE RASP"/>
    <property type="match status" value="1"/>
</dbReference>
<feature type="transmembrane region" description="Helical" evidence="8">
    <location>
        <begin position="447"/>
        <end position="464"/>
    </location>
</feature>
<evidence type="ECO:0000313" key="12">
    <source>
        <dbReference type="Proteomes" id="UP000431304"/>
    </source>
</evidence>
<evidence type="ECO:0000313" key="11">
    <source>
        <dbReference type="Proteomes" id="UP000095492"/>
    </source>
</evidence>
<keyword evidence="6 7" id="KW-0472">Membrane</keyword>
<dbReference type="InterPro" id="IPR004299">
    <property type="entry name" value="MBOAT_fam"/>
</dbReference>
<evidence type="ECO:0000256" key="3">
    <source>
        <dbReference type="ARBA" id="ARBA00022475"/>
    </source>
</evidence>
<name>A0A173RCC4_EUBRA</name>
<dbReference type="RefSeq" id="WP_021739952.1">
    <property type="nucleotide sequence ID" value="NZ_CABKSU010000088.1"/>
</dbReference>
<feature type="transmembrane region" description="Helical" evidence="8">
    <location>
        <begin position="484"/>
        <end position="502"/>
    </location>
</feature>
<dbReference type="Proteomes" id="UP000095492">
    <property type="component" value="Unassembled WGS sequence"/>
</dbReference>
<dbReference type="PIRSF" id="PIRSF500217">
    <property type="entry name" value="AlgI"/>
    <property type="match status" value="1"/>
</dbReference>
<keyword evidence="5 8" id="KW-1133">Transmembrane helix</keyword>
<evidence type="ECO:0000256" key="1">
    <source>
        <dbReference type="ARBA" id="ARBA00004651"/>
    </source>
</evidence>
<evidence type="ECO:0000313" key="10">
    <source>
        <dbReference type="EMBL" id="MSD15645.1"/>
    </source>
</evidence>
<keyword evidence="7" id="KW-0808">Transferase</keyword>
<comment type="similarity">
    <text evidence="2 7">Belongs to the membrane-bound acyltransferase family.</text>
</comment>
<dbReference type="AlphaFoldDB" id="A0A173RCC4"/>
<dbReference type="GO" id="GO:0042121">
    <property type="term" value="P:alginic acid biosynthetic process"/>
    <property type="evidence" value="ECO:0007669"/>
    <property type="project" value="InterPro"/>
</dbReference>
<accession>A0A173RCC4</accession>
<feature type="transmembrane region" description="Helical" evidence="8">
    <location>
        <begin position="50"/>
        <end position="68"/>
    </location>
</feature>
<keyword evidence="3 7" id="KW-1003">Cell membrane</keyword>
<evidence type="ECO:0000256" key="5">
    <source>
        <dbReference type="ARBA" id="ARBA00022989"/>
    </source>
</evidence>
<keyword evidence="4 8" id="KW-0812">Transmembrane</keyword>
<dbReference type="GeneID" id="42787322"/>
<gene>
    <name evidence="9" type="primary">dltB</name>
    <name evidence="9" type="ORF">ERS852448_00309</name>
    <name evidence="10" type="ORF">GKE72_06075</name>
</gene>
<dbReference type="PANTHER" id="PTHR13285">
    <property type="entry name" value="ACYLTRANSFERASE"/>
    <property type="match status" value="1"/>
</dbReference>
<dbReference type="PIRSF" id="PIRSF016636">
    <property type="entry name" value="AlgI_DltB"/>
    <property type="match status" value="1"/>
</dbReference>
<dbReference type="STRING" id="39490.ERS852448_00309"/>
<reference evidence="10 12" key="2">
    <citation type="journal article" date="2019" name="Nat. Med.">
        <title>A library of human gut bacterial isolates paired with longitudinal multiomics data enables mechanistic microbiome research.</title>
        <authorList>
            <person name="Poyet M."/>
            <person name="Groussin M."/>
            <person name="Gibbons S.M."/>
            <person name="Avila-Pacheco J."/>
            <person name="Jiang X."/>
            <person name="Kearney S.M."/>
            <person name="Perrotta A.R."/>
            <person name="Berdy B."/>
            <person name="Zhao S."/>
            <person name="Lieberman T.D."/>
            <person name="Swanson P.K."/>
            <person name="Smith M."/>
            <person name="Roesemann S."/>
            <person name="Alexander J.E."/>
            <person name="Rich S.A."/>
            <person name="Livny J."/>
            <person name="Vlamakis H."/>
            <person name="Clish C."/>
            <person name="Bullock K."/>
            <person name="Deik A."/>
            <person name="Scott J."/>
            <person name="Pierce K.A."/>
            <person name="Xavier R.J."/>
            <person name="Alm E.J."/>
        </authorList>
    </citation>
    <scope>NUCLEOTIDE SEQUENCE [LARGE SCALE GENOMIC DNA]</scope>
    <source>
        <strain evidence="10 12">BIOML-A3</strain>
    </source>
</reference>
<evidence type="ECO:0000256" key="6">
    <source>
        <dbReference type="ARBA" id="ARBA00023136"/>
    </source>
</evidence>
<feature type="transmembrane region" description="Helical" evidence="8">
    <location>
        <begin position="388"/>
        <end position="407"/>
    </location>
</feature>
<dbReference type="GO" id="GO:0016746">
    <property type="term" value="F:acyltransferase activity"/>
    <property type="evidence" value="ECO:0007669"/>
    <property type="project" value="UniProtKB-KW"/>
</dbReference>
<feature type="transmembrane region" description="Helical" evidence="8">
    <location>
        <begin position="28"/>
        <end position="44"/>
    </location>
</feature>
<dbReference type="GO" id="GO:0005886">
    <property type="term" value="C:plasma membrane"/>
    <property type="evidence" value="ECO:0007669"/>
    <property type="project" value="UniProtKB-SubCell"/>
</dbReference>
<keyword evidence="7" id="KW-0012">Acyltransferase</keyword>
<feature type="transmembrane region" description="Helical" evidence="8">
    <location>
        <begin position="98"/>
        <end position="118"/>
    </location>
</feature>
<protein>
    <submittedName>
        <fullName evidence="9">D-alanyl-lipoteichoic acid biosynthesis protein DltB</fullName>
    </submittedName>
    <submittedName>
        <fullName evidence="10">MBOAT family protein</fullName>
    </submittedName>
</protein>
<feature type="transmembrane region" description="Helical" evidence="8">
    <location>
        <begin position="352"/>
        <end position="376"/>
    </location>
</feature>